<dbReference type="Gene3D" id="3.90.420.10">
    <property type="entry name" value="Oxidoreductase, molybdopterin-binding domain"/>
    <property type="match status" value="1"/>
</dbReference>
<reference evidence="3" key="1">
    <citation type="journal article" date="2014" name="Int. J. Syst. Evol. Microbiol.">
        <title>Complete genome sequence of Corynebacterium casei LMG S-19264T (=DSM 44701T), isolated from a smear-ripened cheese.</title>
        <authorList>
            <consortium name="US DOE Joint Genome Institute (JGI-PGF)"/>
            <person name="Walter F."/>
            <person name="Albersmeier A."/>
            <person name="Kalinowski J."/>
            <person name="Ruckert C."/>
        </authorList>
    </citation>
    <scope>NUCLEOTIDE SEQUENCE</scope>
    <source>
        <strain evidence="3">KCTC 22169</strain>
    </source>
</reference>
<name>A0A918KB29_9GAMM</name>
<protein>
    <recommendedName>
        <fullName evidence="2">Oxidoreductase molybdopterin-binding domain-containing protein</fullName>
    </recommendedName>
</protein>
<evidence type="ECO:0000313" key="3">
    <source>
        <dbReference type="EMBL" id="GGX56735.1"/>
    </source>
</evidence>
<feature type="domain" description="Oxidoreductase molybdopterin-binding" evidence="2">
    <location>
        <begin position="59"/>
        <end position="129"/>
    </location>
</feature>
<organism evidence="3 4">
    <name type="scientific">Saccharospirillum salsuginis</name>
    <dbReference type="NCBI Taxonomy" id="418750"/>
    <lineage>
        <taxon>Bacteria</taxon>
        <taxon>Pseudomonadati</taxon>
        <taxon>Pseudomonadota</taxon>
        <taxon>Gammaproteobacteria</taxon>
        <taxon>Oceanospirillales</taxon>
        <taxon>Saccharospirillaceae</taxon>
        <taxon>Saccharospirillum</taxon>
    </lineage>
</organism>
<dbReference type="EMBL" id="BMXR01000006">
    <property type="protein sequence ID" value="GGX56735.1"/>
    <property type="molecule type" value="Genomic_DNA"/>
</dbReference>
<dbReference type="SUPFAM" id="SSF56524">
    <property type="entry name" value="Oxidoreductase molybdopterin-binding domain"/>
    <property type="match status" value="1"/>
</dbReference>
<evidence type="ECO:0000313" key="4">
    <source>
        <dbReference type="Proteomes" id="UP000626148"/>
    </source>
</evidence>
<sequence>MMRPLYTLAVLLLLICPVARALAETLEVAGPNGTHTYTQTSLLELGRDRLETETPWTDGPQSFGGVPLERVLAVAGIESGRVAAEALNGYSVDIPVQAVVEAGAFLASHLDGEPMRVKDKGPYWIVFPWSSNADLDNRDVHAWSIWQLQRLQSLE</sequence>
<keyword evidence="4" id="KW-1185">Reference proteome</keyword>
<feature type="signal peptide" evidence="1">
    <location>
        <begin position="1"/>
        <end position="23"/>
    </location>
</feature>
<accession>A0A918KB29</accession>
<feature type="chain" id="PRO_5037087901" description="Oxidoreductase molybdopterin-binding domain-containing protein" evidence="1">
    <location>
        <begin position="24"/>
        <end position="155"/>
    </location>
</feature>
<dbReference type="InterPro" id="IPR036374">
    <property type="entry name" value="OxRdtase_Mopterin-bd_sf"/>
</dbReference>
<dbReference type="Proteomes" id="UP000626148">
    <property type="component" value="Unassembled WGS sequence"/>
</dbReference>
<dbReference type="InterPro" id="IPR000572">
    <property type="entry name" value="OxRdtase_Mopterin-bd_dom"/>
</dbReference>
<comment type="caution">
    <text evidence="3">The sequence shown here is derived from an EMBL/GenBank/DDBJ whole genome shotgun (WGS) entry which is preliminary data.</text>
</comment>
<evidence type="ECO:0000259" key="2">
    <source>
        <dbReference type="Pfam" id="PF00174"/>
    </source>
</evidence>
<proteinExistence type="predicted"/>
<dbReference type="AlphaFoldDB" id="A0A918KB29"/>
<gene>
    <name evidence="3" type="ORF">GCM10007392_25240</name>
</gene>
<keyword evidence="1" id="KW-0732">Signal</keyword>
<dbReference type="Pfam" id="PF00174">
    <property type="entry name" value="Oxidored_molyb"/>
    <property type="match status" value="1"/>
</dbReference>
<reference evidence="3" key="2">
    <citation type="submission" date="2020-09" db="EMBL/GenBank/DDBJ databases">
        <authorList>
            <person name="Sun Q."/>
            <person name="Kim S."/>
        </authorList>
    </citation>
    <scope>NUCLEOTIDE SEQUENCE</scope>
    <source>
        <strain evidence="3">KCTC 22169</strain>
    </source>
</reference>
<dbReference type="RefSeq" id="WP_189609146.1">
    <property type="nucleotide sequence ID" value="NZ_BMXR01000006.1"/>
</dbReference>
<evidence type="ECO:0000256" key="1">
    <source>
        <dbReference type="SAM" id="SignalP"/>
    </source>
</evidence>